<comment type="caution">
    <text evidence="2">The sequence shown here is derived from an EMBL/GenBank/DDBJ whole genome shotgun (WGS) entry which is preliminary data.</text>
</comment>
<evidence type="ECO:0000313" key="3">
    <source>
        <dbReference type="Proteomes" id="UP001159042"/>
    </source>
</evidence>
<keyword evidence="3" id="KW-1185">Reference proteome</keyword>
<organism evidence="2 3">
    <name type="scientific">Exocentrus adspersus</name>
    <dbReference type="NCBI Taxonomy" id="1586481"/>
    <lineage>
        <taxon>Eukaryota</taxon>
        <taxon>Metazoa</taxon>
        <taxon>Ecdysozoa</taxon>
        <taxon>Arthropoda</taxon>
        <taxon>Hexapoda</taxon>
        <taxon>Insecta</taxon>
        <taxon>Pterygota</taxon>
        <taxon>Neoptera</taxon>
        <taxon>Endopterygota</taxon>
        <taxon>Coleoptera</taxon>
        <taxon>Polyphaga</taxon>
        <taxon>Cucujiformia</taxon>
        <taxon>Chrysomeloidea</taxon>
        <taxon>Cerambycidae</taxon>
        <taxon>Lamiinae</taxon>
        <taxon>Acanthocinini</taxon>
        <taxon>Exocentrus</taxon>
    </lineage>
</organism>
<gene>
    <name evidence="2" type="ORF">NQ315_001574</name>
</gene>
<keyword evidence="1" id="KW-0732">Signal</keyword>
<evidence type="ECO:0000313" key="2">
    <source>
        <dbReference type="EMBL" id="KAJ8923026.1"/>
    </source>
</evidence>
<dbReference type="Proteomes" id="UP001159042">
    <property type="component" value="Unassembled WGS sequence"/>
</dbReference>
<evidence type="ECO:0000256" key="1">
    <source>
        <dbReference type="SAM" id="SignalP"/>
    </source>
</evidence>
<proteinExistence type="predicted"/>
<feature type="chain" id="PRO_5043967452" evidence="1">
    <location>
        <begin position="21"/>
        <end position="121"/>
    </location>
</feature>
<protein>
    <submittedName>
        <fullName evidence="2">Uncharacterized protein</fullName>
    </submittedName>
</protein>
<reference evidence="2 3" key="1">
    <citation type="journal article" date="2023" name="Insect Mol. Biol.">
        <title>Genome sequencing provides insights into the evolution of gene families encoding plant cell wall-degrading enzymes in longhorned beetles.</title>
        <authorList>
            <person name="Shin N.R."/>
            <person name="Okamura Y."/>
            <person name="Kirsch R."/>
            <person name="Pauchet Y."/>
        </authorList>
    </citation>
    <scope>NUCLEOTIDE SEQUENCE [LARGE SCALE GENOMIC DNA]</scope>
    <source>
        <strain evidence="2">EAD_L_NR</strain>
    </source>
</reference>
<dbReference type="AlphaFoldDB" id="A0AAV8W8T8"/>
<accession>A0AAV8W8T8</accession>
<sequence>MNCLVIASVALLAAISAASASIHGLGLVAVHNPHHWGDHGPSGVVTGYGASGPSGTVTGAGAAGPSGIVTGHGPVGPTGPAGHGHGIIAAPIVAAAPLAIGHGAWGLAGGHGAWGLGHHGW</sequence>
<name>A0AAV8W8T8_9CUCU</name>
<dbReference type="EMBL" id="JANEYG010000005">
    <property type="protein sequence ID" value="KAJ8923026.1"/>
    <property type="molecule type" value="Genomic_DNA"/>
</dbReference>
<feature type="signal peptide" evidence="1">
    <location>
        <begin position="1"/>
        <end position="20"/>
    </location>
</feature>